<feature type="domain" description="Glutaredoxin" evidence="2">
    <location>
        <begin position="7"/>
        <end position="65"/>
    </location>
</feature>
<dbReference type="Gramene" id="GBG64752">
    <property type="protein sequence ID" value="GBG64752"/>
    <property type="gene ID" value="CBR_g46710"/>
</dbReference>
<dbReference type="STRING" id="69332.A0A388K3W5"/>
<feature type="region of interest" description="Disordered" evidence="1">
    <location>
        <begin position="104"/>
        <end position="130"/>
    </location>
</feature>
<dbReference type="Proteomes" id="UP000265515">
    <property type="component" value="Unassembled WGS sequence"/>
</dbReference>
<dbReference type="PANTHER" id="PTHR46361:SF3">
    <property type="entry name" value="ELECTRON CARRIER_ PROTEIN DISULFIDE OXIDOREDUCTASE"/>
    <property type="match status" value="1"/>
</dbReference>
<dbReference type="InterPro" id="IPR014025">
    <property type="entry name" value="Glutaredoxin_subgr"/>
</dbReference>
<comment type="caution">
    <text evidence="4">The sequence shown here is derived from an EMBL/GenBank/DDBJ whole genome shotgun (WGS) entry which is preliminary data.</text>
</comment>
<dbReference type="InterPro" id="IPR002109">
    <property type="entry name" value="Glutaredoxin"/>
</dbReference>
<dbReference type="OMA" id="IVVSQCH"/>
<dbReference type="Pfam" id="PF04784">
    <property type="entry name" value="DUF547"/>
    <property type="match status" value="1"/>
</dbReference>
<dbReference type="SUPFAM" id="SSF52833">
    <property type="entry name" value="Thioredoxin-like"/>
    <property type="match status" value="1"/>
</dbReference>
<dbReference type="InterPro" id="IPR036249">
    <property type="entry name" value="Thioredoxin-like_sf"/>
</dbReference>
<dbReference type="PANTHER" id="PTHR46361">
    <property type="entry name" value="ELECTRON CARRIER/ PROTEIN DISULFIDE OXIDOREDUCTASE"/>
    <property type="match status" value="1"/>
</dbReference>
<dbReference type="Gene3D" id="1.10.10.10">
    <property type="entry name" value="Winged helix-like DNA-binding domain superfamily/Winged helix DNA-binding domain"/>
    <property type="match status" value="1"/>
</dbReference>
<gene>
    <name evidence="4" type="ORF">CBR_g46710</name>
</gene>
<feature type="domain" description="DUF547" evidence="3">
    <location>
        <begin position="291"/>
        <end position="418"/>
    </location>
</feature>
<proteinExistence type="predicted"/>
<evidence type="ECO:0000313" key="5">
    <source>
        <dbReference type="Proteomes" id="UP000265515"/>
    </source>
</evidence>
<sequence>MEGGEALVFTNLGCPACHRAKAALKQNGVVYREIDISEDAKAQEVVRDVTGRRSVPVIFINGKYIGGAEELEEAVTSRELVNIVEGQPAILPRMIRGLIANRTGTAPRTSPVHTEKTGVQTPDNRTTGHGEDKSVLEELAWRMVDRKEGLRRSGAFSGAEACAWLVKNCEDVHNQLDLAIRKGRELQGAHLLCHVTFSEPFSASAEEFFRLTTQDDEPAISRALNARRTWVKPTRAASKVIAELRKMVLALHVEAISADGRSVNYTALSTSNSFKKYVKAAEELQRVDLFSLNREEKMAFFINAYNTLVIHAMVESGPPKSVFKRMGFYKGMKYYIGGNDFSLDDIEHGVLRGNRAPPSSFIKNPVFGSTDPRRFHAIVPLEPRIHFALVCGAKSCPPIKMYTPENLDDGLQVATISFCEGEVKLNLERRTVTLSRIFDWYKDDFGETPKERLAFISTFLSKQKQNDLKELIQGGNFKISYSDYNWSLND</sequence>
<evidence type="ECO:0000313" key="4">
    <source>
        <dbReference type="EMBL" id="GBG64752.1"/>
    </source>
</evidence>
<name>A0A388K3W5_CHABU</name>
<dbReference type="CDD" id="cd02066">
    <property type="entry name" value="GRX_family"/>
    <property type="match status" value="1"/>
</dbReference>
<dbReference type="Gene3D" id="3.40.30.10">
    <property type="entry name" value="Glutaredoxin"/>
    <property type="match status" value="1"/>
</dbReference>
<dbReference type="InterPro" id="IPR006869">
    <property type="entry name" value="DUF547"/>
</dbReference>
<dbReference type="AlphaFoldDB" id="A0A388K3W5"/>
<evidence type="ECO:0000256" key="1">
    <source>
        <dbReference type="SAM" id="MobiDB-lite"/>
    </source>
</evidence>
<dbReference type="PROSITE" id="PS51354">
    <property type="entry name" value="GLUTAREDOXIN_2"/>
    <property type="match status" value="1"/>
</dbReference>
<keyword evidence="5" id="KW-1185">Reference proteome</keyword>
<accession>A0A388K3W5</accession>
<dbReference type="EMBL" id="BFEA01000054">
    <property type="protein sequence ID" value="GBG64752.1"/>
    <property type="molecule type" value="Genomic_DNA"/>
</dbReference>
<protein>
    <submittedName>
        <fullName evidence="4">Uncharacterized protein</fullName>
    </submittedName>
</protein>
<reference evidence="4 5" key="1">
    <citation type="journal article" date="2018" name="Cell">
        <title>The Chara Genome: Secondary Complexity and Implications for Plant Terrestrialization.</title>
        <authorList>
            <person name="Nishiyama T."/>
            <person name="Sakayama H."/>
            <person name="Vries J.D."/>
            <person name="Buschmann H."/>
            <person name="Saint-Marcoux D."/>
            <person name="Ullrich K.K."/>
            <person name="Haas F.B."/>
            <person name="Vanderstraeten L."/>
            <person name="Becker D."/>
            <person name="Lang D."/>
            <person name="Vosolsobe S."/>
            <person name="Rombauts S."/>
            <person name="Wilhelmsson P.K.I."/>
            <person name="Janitza P."/>
            <person name="Kern R."/>
            <person name="Heyl A."/>
            <person name="Rumpler F."/>
            <person name="Villalobos L.I.A.C."/>
            <person name="Clay J.M."/>
            <person name="Skokan R."/>
            <person name="Toyoda A."/>
            <person name="Suzuki Y."/>
            <person name="Kagoshima H."/>
            <person name="Schijlen E."/>
            <person name="Tajeshwar N."/>
            <person name="Catarino B."/>
            <person name="Hetherington A.J."/>
            <person name="Saltykova A."/>
            <person name="Bonnot C."/>
            <person name="Breuninger H."/>
            <person name="Symeonidi A."/>
            <person name="Radhakrishnan G.V."/>
            <person name="Van Nieuwerburgh F."/>
            <person name="Deforce D."/>
            <person name="Chang C."/>
            <person name="Karol K.G."/>
            <person name="Hedrich R."/>
            <person name="Ulvskov P."/>
            <person name="Glockner G."/>
            <person name="Delwiche C.F."/>
            <person name="Petrasek J."/>
            <person name="Van de Peer Y."/>
            <person name="Friml J."/>
            <person name="Beilby M."/>
            <person name="Dolan L."/>
            <person name="Kohara Y."/>
            <person name="Sugano S."/>
            <person name="Fujiyama A."/>
            <person name="Delaux P.-M."/>
            <person name="Quint M."/>
            <person name="TheiBen G."/>
            <person name="Hagemann M."/>
            <person name="Harholt J."/>
            <person name="Dunand C."/>
            <person name="Zachgo S."/>
            <person name="Langdale J."/>
            <person name="Maumus F."/>
            <person name="Straeten D.V.D."/>
            <person name="Gould S.B."/>
            <person name="Rensing S.A."/>
        </authorList>
    </citation>
    <scope>NUCLEOTIDE SEQUENCE [LARGE SCALE GENOMIC DNA]</scope>
    <source>
        <strain evidence="4 5">S276</strain>
    </source>
</reference>
<organism evidence="4 5">
    <name type="scientific">Chara braunii</name>
    <name type="common">Braun's stonewort</name>
    <dbReference type="NCBI Taxonomy" id="69332"/>
    <lineage>
        <taxon>Eukaryota</taxon>
        <taxon>Viridiplantae</taxon>
        <taxon>Streptophyta</taxon>
        <taxon>Charophyceae</taxon>
        <taxon>Charales</taxon>
        <taxon>Characeae</taxon>
        <taxon>Chara</taxon>
    </lineage>
</organism>
<feature type="compositionally biased region" description="Polar residues" evidence="1">
    <location>
        <begin position="104"/>
        <end position="125"/>
    </location>
</feature>
<dbReference type="Pfam" id="PF00462">
    <property type="entry name" value="Glutaredoxin"/>
    <property type="match status" value="1"/>
</dbReference>
<dbReference type="PRINTS" id="PR00160">
    <property type="entry name" value="GLUTAREDOXIN"/>
</dbReference>
<evidence type="ECO:0000259" key="2">
    <source>
        <dbReference type="Pfam" id="PF00462"/>
    </source>
</evidence>
<dbReference type="InterPro" id="IPR036388">
    <property type="entry name" value="WH-like_DNA-bd_sf"/>
</dbReference>
<evidence type="ECO:0000259" key="3">
    <source>
        <dbReference type="Pfam" id="PF04784"/>
    </source>
</evidence>
<dbReference type="OrthoDB" id="418495at2759"/>